<comment type="caution">
    <text evidence="1">The sequence shown here is derived from an EMBL/GenBank/DDBJ whole genome shotgun (WGS) entry which is preliminary data.</text>
</comment>
<dbReference type="PANTHER" id="PTHR30632">
    <property type="entry name" value="MOLYBDATE-BINDING PERIPLASMIC PROTEIN"/>
    <property type="match status" value="1"/>
</dbReference>
<proteinExistence type="predicted"/>
<evidence type="ECO:0000313" key="2">
    <source>
        <dbReference type="Proteomes" id="UP000318405"/>
    </source>
</evidence>
<dbReference type="InterPro" id="IPR050682">
    <property type="entry name" value="ModA/WtpA"/>
</dbReference>
<dbReference type="GO" id="GO:0015689">
    <property type="term" value="P:molybdate ion transport"/>
    <property type="evidence" value="ECO:0007669"/>
    <property type="project" value="TreeGrafter"/>
</dbReference>
<dbReference type="Proteomes" id="UP000318405">
    <property type="component" value="Unassembled WGS sequence"/>
</dbReference>
<dbReference type="SUPFAM" id="SSF53850">
    <property type="entry name" value="Periplasmic binding protein-like II"/>
    <property type="match status" value="1"/>
</dbReference>
<keyword evidence="2" id="KW-1185">Reference proteome</keyword>
<evidence type="ECO:0000313" key="1">
    <source>
        <dbReference type="EMBL" id="TSH97386.1"/>
    </source>
</evidence>
<organism evidence="1 2">
    <name type="scientific">Verticiella sediminum</name>
    <dbReference type="NCBI Taxonomy" id="1247510"/>
    <lineage>
        <taxon>Bacteria</taxon>
        <taxon>Pseudomonadati</taxon>
        <taxon>Pseudomonadota</taxon>
        <taxon>Betaproteobacteria</taxon>
        <taxon>Burkholderiales</taxon>
        <taxon>Alcaligenaceae</taxon>
        <taxon>Verticiella</taxon>
    </lineage>
</organism>
<dbReference type="PANTHER" id="PTHR30632:SF11">
    <property type="entry name" value="BLR4797 PROTEIN"/>
    <property type="match status" value="1"/>
</dbReference>
<name>A0A556AWU5_9BURK</name>
<sequence length="230" mass="23651">MTAVRVFATLALQGVIEQARSELEAAAAMGLDVRFAPTADLMACIGRGEEADVAVLTRGAIEDLIGRGLLTTDNRIDLAVSHIAAAVKAGAPHPDIGTLDAFQSALLEARSVAYSRTGISGSHFADLIERLGIASALNARAQVPSGGFTATLLVDGRCDLAIQQLSELRVVPGIEIVGHLPEGAQLATVFTAGRFARSAVADAAAAVISCLASPLLQPVFQKCGLDVPAT</sequence>
<dbReference type="Gene3D" id="3.40.190.10">
    <property type="entry name" value="Periplasmic binding protein-like II"/>
    <property type="match status" value="2"/>
</dbReference>
<accession>A0A556AWU5</accession>
<dbReference type="EMBL" id="VLTJ01000010">
    <property type="protein sequence ID" value="TSH97386.1"/>
    <property type="molecule type" value="Genomic_DNA"/>
</dbReference>
<gene>
    <name evidence="1" type="ORF">FOZ76_06600</name>
</gene>
<dbReference type="GO" id="GO:0030973">
    <property type="term" value="F:molybdate ion binding"/>
    <property type="evidence" value="ECO:0007669"/>
    <property type="project" value="TreeGrafter"/>
</dbReference>
<dbReference type="OrthoDB" id="8216219at2"/>
<reference evidence="1 2" key="1">
    <citation type="submission" date="2019-07" db="EMBL/GenBank/DDBJ databases">
        <title>Qingshengfaniella alkalisoli gen. nov., sp. nov., isolated from saline soil.</title>
        <authorList>
            <person name="Xu L."/>
            <person name="Huang X.-X."/>
            <person name="Sun J.-Q."/>
        </authorList>
    </citation>
    <scope>NUCLEOTIDE SEQUENCE [LARGE SCALE GENOMIC DNA]</scope>
    <source>
        <strain evidence="1 2">DSM 27279</strain>
    </source>
</reference>
<protein>
    <submittedName>
        <fullName evidence="1">ABC transporter substrate-binding protein</fullName>
    </submittedName>
</protein>
<dbReference type="RefSeq" id="WP_143947341.1">
    <property type="nucleotide sequence ID" value="NZ_BAABMB010000001.1"/>
</dbReference>
<dbReference type="Pfam" id="PF13531">
    <property type="entry name" value="SBP_bac_11"/>
    <property type="match status" value="1"/>
</dbReference>
<dbReference type="AlphaFoldDB" id="A0A556AWU5"/>